<dbReference type="EMBL" id="UGJF01000001">
    <property type="protein sequence ID" value="STQ88037.1"/>
    <property type="molecule type" value="Genomic_DNA"/>
</dbReference>
<dbReference type="RefSeq" id="WP_115056897.1">
    <property type="nucleotide sequence ID" value="NZ_UGJF01000001.1"/>
</dbReference>
<accession>A0A377PZT5</accession>
<proteinExistence type="predicted"/>
<name>A0A377PZT5_9HELI</name>
<gene>
    <name evidence="1" type="ORF">NCTC13156_00864</name>
</gene>
<dbReference type="AlphaFoldDB" id="A0A377PZT5"/>
<dbReference type="Pfam" id="PF10117">
    <property type="entry name" value="McrBC"/>
    <property type="match status" value="1"/>
</dbReference>
<protein>
    <submittedName>
        <fullName evidence="1">McrBC 5-methylcytosine restriction system component</fullName>
    </submittedName>
</protein>
<dbReference type="REBASE" id="431353">
    <property type="entry name" value="Hpu13156McrBCP"/>
</dbReference>
<evidence type="ECO:0000313" key="2">
    <source>
        <dbReference type="Proteomes" id="UP000255269"/>
    </source>
</evidence>
<dbReference type="Proteomes" id="UP000255269">
    <property type="component" value="Unassembled WGS sequence"/>
</dbReference>
<sequence length="552" mass="64291">MPSLPTLHIAEYESFTQDDIKICLDKFCRSKNKSLNFIESKAQKIFAELQEFAKQKNNGSFLRFWGSNTLKAQNYVGLIQTKSGFCVEILPKTFDKDFGGDNLCDYHKGNTNKAPKIKFGKQKFAAKVEECLKHITSNPKTIAENKESKNQNAQQDKLQCSICQSKQILLNCLATLKDSPFKQSHIASLQSLNLPLLEVFIQMFLAELERLIHRGLKSDYREIAQNRAFLKGKLLFNEQIKHNLIHKERFFTQSDEYSLNSAPNRLIKCTLEFLHTLSLSPKTRTKLDSLYFIFEEITPSSHIERDFAKCKSMRRFKECELVLLWCAIFLQQKSFSAYSGSERAFALLFPMERLFESFVGHWLGRSIEHHEIKFQEQRYHFMQDFQKVDIFQLKPDVIMRSESEILILDTKWKIPDSTNDEKRYGIAQSDVYQMWAYASKYALESTLQNTKSKLDSKGIKSQKAPEITELESSIDCKKIEANKPKQLKVWLIYPLCERTKALQEKWQKPTRGQPKQWYFKASIPHNKSHKTHEENQENGAISLFVAFFPLTD</sequence>
<evidence type="ECO:0000313" key="1">
    <source>
        <dbReference type="EMBL" id="STQ88037.1"/>
    </source>
</evidence>
<organism evidence="1 2">
    <name type="scientific">Helicobacter pullorum</name>
    <dbReference type="NCBI Taxonomy" id="35818"/>
    <lineage>
        <taxon>Bacteria</taxon>
        <taxon>Pseudomonadati</taxon>
        <taxon>Campylobacterota</taxon>
        <taxon>Epsilonproteobacteria</taxon>
        <taxon>Campylobacterales</taxon>
        <taxon>Helicobacteraceae</taxon>
        <taxon>Helicobacter</taxon>
    </lineage>
</organism>
<dbReference type="PANTHER" id="PTHR38733:SF1">
    <property type="entry name" value="TYPE IV METHYL-DIRECTED RESTRICTION ENZYME ECOKMCRBC"/>
    <property type="match status" value="1"/>
</dbReference>
<reference evidence="1 2" key="1">
    <citation type="submission" date="2018-06" db="EMBL/GenBank/DDBJ databases">
        <authorList>
            <consortium name="Pathogen Informatics"/>
            <person name="Doyle S."/>
        </authorList>
    </citation>
    <scope>NUCLEOTIDE SEQUENCE [LARGE SCALE GENOMIC DNA]</scope>
    <source>
        <strain evidence="1 2">NCTC13156</strain>
    </source>
</reference>
<dbReference type="InterPro" id="IPR019292">
    <property type="entry name" value="McrC"/>
</dbReference>
<dbReference type="PANTHER" id="PTHR38733">
    <property type="entry name" value="PROTEIN MCRC"/>
    <property type="match status" value="1"/>
</dbReference>